<proteinExistence type="predicted"/>
<protein>
    <submittedName>
        <fullName evidence="2">Uncharacterized protein</fullName>
    </submittedName>
</protein>
<evidence type="ECO:0000256" key="1">
    <source>
        <dbReference type="SAM" id="MobiDB-lite"/>
    </source>
</evidence>
<keyword evidence="3" id="KW-1185">Reference proteome</keyword>
<dbReference type="AlphaFoldDB" id="A0A8T0FJY3"/>
<reference evidence="2" key="2">
    <citation type="submission" date="2020-06" db="EMBL/GenBank/DDBJ databases">
        <authorList>
            <person name="Sheffer M."/>
        </authorList>
    </citation>
    <scope>NUCLEOTIDE SEQUENCE</scope>
</reference>
<evidence type="ECO:0000313" key="3">
    <source>
        <dbReference type="Proteomes" id="UP000807504"/>
    </source>
</evidence>
<sequence>MFRGEISSKIWVRAVGPKKITLFYSFPGSITLDKRSRIGFTELSMAALNKFNDLGDEKALEVAAEGRIDFFITKLNDFVDELKKSSVEEKQVKIYIEALIVKNVEAFEAEKNAFFNHNDGLVTRLKNFCQKLRARLDETQSFMNDLFSQDFNQLSGGNQKQIYFKLPTVLEKMKAQKIRIDFIKFECETFLNNFKEVNFRRNKKSYTFINAVNEVLGYLSDCGALSSKILADMEKKISSLFPAEHEKVNSFIIKLKTISETSRKLDLKEIIATKLMESMIKDVQSIHDKRNEKTEVLKLIDLIGRKIKMQIDVFHEFKDLSENISSIMDNLNVDEIDGLTLDSHKKIFLDLRIVHGQRKSQIDWLKSIKSESEKFLSAFNKMDLSALFTPEVTSRQTVFNKTMGQEDSQDYFSTYEVLNNLTENTFQSMNPEQQANMIVEKLEVIRERHLTSKMMIIEIKVIGNMLNIELQSLKKEGTEEEIIEFLNDSEYQLKHHEEHVHEFQKNFEAIDSVLYYLDKGNIDQFSIESQRKIYVQLLIVRAGMMQDIVRINSVVSKWKQYLKDGEELTSSNNSLRVIWEKLFEKEGRYLEAMDSFGQSLQVKIRKSNLFLNRLKKNTKGWANIHLSSEDGSSGGVSTEDKSGINSNQKSVKEKEIVQPEVVQFSAEVGKDAEMIDVISELKNPERDSVEEETRE</sequence>
<accession>A0A8T0FJY3</accession>
<gene>
    <name evidence="2" type="ORF">HNY73_006198</name>
</gene>
<organism evidence="2 3">
    <name type="scientific">Argiope bruennichi</name>
    <name type="common">Wasp spider</name>
    <name type="synonym">Aranea bruennichi</name>
    <dbReference type="NCBI Taxonomy" id="94029"/>
    <lineage>
        <taxon>Eukaryota</taxon>
        <taxon>Metazoa</taxon>
        <taxon>Ecdysozoa</taxon>
        <taxon>Arthropoda</taxon>
        <taxon>Chelicerata</taxon>
        <taxon>Arachnida</taxon>
        <taxon>Araneae</taxon>
        <taxon>Araneomorphae</taxon>
        <taxon>Entelegynae</taxon>
        <taxon>Araneoidea</taxon>
        <taxon>Araneidae</taxon>
        <taxon>Argiope</taxon>
    </lineage>
</organism>
<reference evidence="2" key="1">
    <citation type="journal article" date="2020" name="bioRxiv">
        <title>Chromosome-level reference genome of the European wasp spider Argiope bruennichi: a resource for studies on range expansion and evolutionary adaptation.</title>
        <authorList>
            <person name="Sheffer M.M."/>
            <person name="Hoppe A."/>
            <person name="Krehenwinkel H."/>
            <person name="Uhl G."/>
            <person name="Kuss A.W."/>
            <person name="Jensen L."/>
            <person name="Jensen C."/>
            <person name="Gillespie R.G."/>
            <person name="Hoff K.J."/>
            <person name="Prost S."/>
        </authorList>
    </citation>
    <scope>NUCLEOTIDE SEQUENCE</scope>
</reference>
<dbReference type="EMBL" id="JABXBU010000011">
    <property type="protein sequence ID" value="KAF8791311.1"/>
    <property type="molecule type" value="Genomic_DNA"/>
</dbReference>
<dbReference type="Proteomes" id="UP000807504">
    <property type="component" value="Unassembled WGS sequence"/>
</dbReference>
<feature type="region of interest" description="Disordered" evidence="1">
    <location>
        <begin position="625"/>
        <end position="652"/>
    </location>
</feature>
<name>A0A8T0FJY3_ARGBR</name>
<evidence type="ECO:0000313" key="2">
    <source>
        <dbReference type="EMBL" id="KAF8791311.1"/>
    </source>
</evidence>
<comment type="caution">
    <text evidence="2">The sequence shown here is derived from an EMBL/GenBank/DDBJ whole genome shotgun (WGS) entry which is preliminary data.</text>
</comment>